<evidence type="ECO:0000313" key="2">
    <source>
        <dbReference type="Proteomes" id="UP000324222"/>
    </source>
</evidence>
<dbReference type="EMBL" id="VSRR010126373">
    <property type="protein sequence ID" value="MPD01266.1"/>
    <property type="molecule type" value="Genomic_DNA"/>
</dbReference>
<keyword evidence="2" id="KW-1185">Reference proteome</keyword>
<organism evidence="1 2">
    <name type="scientific">Portunus trituberculatus</name>
    <name type="common">Swimming crab</name>
    <name type="synonym">Neptunus trituberculatus</name>
    <dbReference type="NCBI Taxonomy" id="210409"/>
    <lineage>
        <taxon>Eukaryota</taxon>
        <taxon>Metazoa</taxon>
        <taxon>Ecdysozoa</taxon>
        <taxon>Arthropoda</taxon>
        <taxon>Crustacea</taxon>
        <taxon>Multicrustacea</taxon>
        <taxon>Malacostraca</taxon>
        <taxon>Eumalacostraca</taxon>
        <taxon>Eucarida</taxon>
        <taxon>Decapoda</taxon>
        <taxon>Pleocyemata</taxon>
        <taxon>Brachyura</taxon>
        <taxon>Eubrachyura</taxon>
        <taxon>Portunoidea</taxon>
        <taxon>Portunidae</taxon>
        <taxon>Portuninae</taxon>
        <taxon>Portunus</taxon>
    </lineage>
</organism>
<name>A0A5B7K2Y5_PORTR</name>
<comment type="caution">
    <text evidence="1">The sequence shown here is derived from an EMBL/GenBank/DDBJ whole genome shotgun (WGS) entry which is preliminary data.</text>
</comment>
<protein>
    <submittedName>
        <fullName evidence="1">Uncharacterized protein</fullName>
    </submittedName>
</protein>
<gene>
    <name evidence="1" type="ORF">E2C01_096785</name>
</gene>
<evidence type="ECO:0000313" key="1">
    <source>
        <dbReference type="EMBL" id="MPD01266.1"/>
    </source>
</evidence>
<proteinExistence type="predicted"/>
<dbReference type="Proteomes" id="UP000324222">
    <property type="component" value="Unassembled WGS sequence"/>
</dbReference>
<dbReference type="AlphaFoldDB" id="A0A5B7K2Y5"/>
<accession>A0A5B7K2Y5</accession>
<sequence length="24" mass="2886">MTHNWCHAAFSYSFCFLFGDFIQL</sequence>
<reference evidence="1 2" key="1">
    <citation type="submission" date="2019-05" db="EMBL/GenBank/DDBJ databases">
        <title>Another draft genome of Portunus trituberculatus and its Hox gene families provides insights of decapod evolution.</title>
        <authorList>
            <person name="Jeong J.-H."/>
            <person name="Song I."/>
            <person name="Kim S."/>
            <person name="Choi T."/>
            <person name="Kim D."/>
            <person name="Ryu S."/>
            <person name="Kim W."/>
        </authorList>
    </citation>
    <scope>NUCLEOTIDE SEQUENCE [LARGE SCALE GENOMIC DNA]</scope>
    <source>
        <tissue evidence="1">Muscle</tissue>
    </source>
</reference>